<feature type="domain" description="RelA/SpoT" evidence="1">
    <location>
        <begin position="74"/>
        <end position="222"/>
    </location>
</feature>
<sequence>MSGFQLPSVDVSDLDEYVPYYIGHGAYIQKVEECLALYSDPTKQASYQKVAHMVRENCQKLLEETGTKGVVTCRTKTYESLKAKLRSMEHHTDFTSWALNNDIFQHHEMGDLAAVRIGVYLPQDVIKMARECQQRFKIAHLFGTVGSGRDATRGDKMSLDSHGRGPWRSKDQYGSDEYWQHSGYRSWQMVINWEGGFRVEIQIGTVVSQAWAEIQHNVIYKRPDNMMSTPTMKRMIDAINGLAMTTEIILSELEQSIETAKQKAQLRRITEEQYNR</sequence>
<accession>A0A1L7SP27</accession>
<comment type="caution">
    <text evidence="2">The sequence shown here is derived from an EMBL/GenBank/DDBJ whole genome shotgun (WGS) entry which is preliminary data.</text>
</comment>
<dbReference type="VEuPathDB" id="FungiDB:FMAN_01749"/>
<dbReference type="EMBL" id="FCQH01000001">
    <property type="protein sequence ID" value="CVK84822.1"/>
    <property type="molecule type" value="Genomic_DNA"/>
</dbReference>
<dbReference type="GeneID" id="65081021"/>
<evidence type="ECO:0000313" key="3">
    <source>
        <dbReference type="Proteomes" id="UP000184255"/>
    </source>
</evidence>
<proteinExistence type="predicted"/>
<name>A0A1L7SP27_FUSMA</name>
<dbReference type="InterPro" id="IPR043519">
    <property type="entry name" value="NT_sf"/>
</dbReference>
<dbReference type="CDD" id="cd05399">
    <property type="entry name" value="NT_Rel-Spo_like"/>
    <property type="match status" value="1"/>
</dbReference>
<dbReference type="InterPro" id="IPR007685">
    <property type="entry name" value="RelA_SpoT"/>
</dbReference>
<dbReference type="AlphaFoldDB" id="A0A1L7SP27"/>
<evidence type="ECO:0000259" key="1">
    <source>
        <dbReference type="Pfam" id="PF04607"/>
    </source>
</evidence>
<organism evidence="2 3">
    <name type="scientific">Fusarium mangiferae</name>
    <name type="common">Mango malformation disease fungus</name>
    <dbReference type="NCBI Taxonomy" id="192010"/>
    <lineage>
        <taxon>Eukaryota</taxon>
        <taxon>Fungi</taxon>
        <taxon>Dikarya</taxon>
        <taxon>Ascomycota</taxon>
        <taxon>Pezizomycotina</taxon>
        <taxon>Sordariomycetes</taxon>
        <taxon>Hypocreomycetidae</taxon>
        <taxon>Hypocreales</taxon>
        <taxon>Nectriaceae</taxon>
        <taxon>Fusarium</taxon>
        <taxon>Fusarium fujikuroi species complex</taxon>
    </lineage>
</organism>
<dbReference type="PANTHER" id="PTHR41773">
    <property type="entry name" value="GTP PYROPHOSPHATASE-RELATED"/>
    <property type="match status" value="1"/>
</dbReference>
<evidence type="ECO:0000313" key="2">
    <source>
        <dbReference type="EMBL" id="CVK84822.1"/>
    </source>
</evidence>
<dbReference type="PANTHER" id="PTHR41773:SF1">
    <property type="entry name" value="RELA_SPOT DOMAIN-CONTAINING PROTEIN"/>
    <property type="match status" value="1"/>
</dbReference>
<protein>
    <recommendedName>
        <fullName evidence="1">RelA/SpoT domain-containing protein</fullName>
    </recommendedName>
</protein>
<dbReference type="SUPFAM" id="SSF81301">
    <property type="entry name" value="Nucleotidyltransferase"/>
    <property type="match status" value="1"/>
</dbReference>
<dbReference type="RefSeq" id="XP_041677093.1">
    <property type="nucleotide sequence ID" value="XM_041822467.1"/>
</dbReference>
<dbReference type="Proteomes" id="UP000184255">
    <property type="component" value="Unassembled WGS sequence"/>
</dbReference>
<reference evidence="3" key="1">
    <citation type="journal article" date="2016" name="Genome Biol. Evol.">
        <title>Comparative 'omics' of the Fusarium fujikuroi species complex highlights differences in genetic potential and metabolite synthesis.</title>
        <authorList>
            <person name="Niehaus E.-M."/>
            <person name="Muensterkoetter M."/>
            <person name="Proctor R.H."/>
            <person name="Brown D.W."/>
            <person name="Sharon A."/>
            <person name="Idan Y."/>
            <person name="Oren-Young L."/>
            <person name="Sieber C.M."/>
            <person name="Novak O."/>
            <person name="Pencik A."/>
            <person name="Tarkowska D."/>
            <person name="Hromadova K."/>
            <person name="Freeman S."/>
            <person name="Maymon M."/>
            <person name="Elazar M."/>
            <person name="Youssef S.A."/>
            <person name="El-Shabrawy E.S.M."/>
            <person name="Shalaby A.B.A."/>
            <person name="Houterman P."/>
            <person name="Brock N.L."/>
            <person name="Burkhardt I."/>
            <person name="Tsavkelova E.A."/>
            <person name="Dickschat J.S."/>
            <person name="Galuszka P."/>
            <person name="Gueldener U."/>
            <person name="Tudzynski B."/>
        </authorList>
    </citation>
    <scope>NUCLEOTIDE SEQUENCE [LARGE SCALE GENOMIC DNA]</scope>
    <source>
        <strain evidence="3">MRC7560</strain>
    </source>
</reference>
<dbReference type="Gene3D" id="3.30.460.10">
    <property type="entry name" value="Beta Polymerase, domain 2"/>
    <property type="match status" value="1"/>
</dbReference>
<dbReference type="GO" id="GO:0015969">
    <property type="term" value="P:guanosine tetraphosphate metabolic process"/>
    <property type="evidence" value="ECO:0007669"/>
    <property type="project" value="InterPro"/>
</dbReference>
<dbReference type="Pfam" id="PF04607">
    <property type="entry name" value="RelA_SpoT"/>
    <property type="match status" value="1"/>
</dbReference>
<gene>
    <name evidence="2" type="ORF">FMAN_01749</name>
</gene>
<keyword evidence="3" id="KW-1185">Reference proteome</keyword>